<dbReference type="InterPro" id="IPR000421">
    <property type="entry name" value="FA58C"/>
</dbReference>
<feature type="domain" description="F5/8 type C" evidence="1">
    <location>
        <begin position="374"/>
        <end position="500"/>
    </location>
</feature>
<keyword evidence="3" id="KW-1185">Reference proteome</keyword>
<evidence type="ECO:0000259" key="1">
    <source>
        <dbReference type="Pfam" id="PF00754"/>
    </source>
</evidence>
<reference evidence="2 3" key="1">
    <citation type="submission" date="2022-06" db="EMBL/GenBank/DDBJ databases">
        <title>Acetobacer genomes from food samples.</title>
        <authorList>
            <person name="Sombolestani A."/>
        </authorList>
    </citation>
    <scope>NUCLEOTIDE SEQUENCE [LARGE SCALE GENOMIC DNA]</scope>
    <source>
        <strain evidence="2 3">R-83281</strain>
    </source>
</reference>
<proteinExistence type="predicted"/>
<dbReference type="Pfam" id="PF00754">
    <property type="entry name" value="F5_F8_type_C"/>
    <property type="match status" value="1"/>
</dbReference>
<dbReference type="SUPFAM" id="SSF49785">
    <property type="entry name" value="Galactose-binding domain-like"/>
    <property type="match status" value="1"/>
</dbReference>
<dbReference type="EMBL" id="JAMYZR010000005">
    <property type="protein sequence ID" value="MCP1245396.1"/>
    <property type="molecule type" value="Genomic_DNA"/>
</dbReference>
<dbReference type="Gene3D" id="2.60.120.260">
    <property type="entry name" value="Galactose-binding domain-like"/>
    <property type="match status" value="1"/>
</dbReference>
<gene>
    <name evidence="2" type="ORF">NKW54_05500</name>
</gene>
<dbReference type="RefSeq" id="WP_253549785.1">
    <property type="nucleotide sequence ID" value="NZ_JAMYZR010000005.1"/>
</dbReference>
<organism evidence="2 3">
    <name type="scientific">Acetobacter cerevisiae</name>
    <dbReference type="NCBI Taxonomy" id="178900"/>
    <lineage>
        <taxon>Bacteria</taxon>
        <taxon>Pseudomonadati</taxon>
        <taxon>Pseudomonadota</taxon>
        <taxon>Alphaproteobacteria</taxon>
        <taxon>Acetobacterales</taxon>
        <taxon>Acetobacteraceae</taxon>
        <taxon>Acetobacter</taxon>
    </lineage>
</organism>
<comment type="caution">
    <text evidence="2">The sequence shown here is derived from an EMBL/GenBank/DDBJ whole genome shotgun (WGS) entry which is preliminary data.</text>
</comment>
<protein>
    <submittedName>
        <fullName evidence="2">Discoidin domain-containing protein</fullName>
    </submittedName>
</protein>
<dbReference type="Proteomes" id="UP001523543">
    <property type="component" value="Unassembled WGS sequence"/>
</dbReference>
<sequence>MKTDIICSITPLGNVGNQIIQMMVAKTLEKYSGKIFFYNHLCPDFGYEFNSNMHEELLNSEDSLILRDNEIKNIHEIADKIKNNGVNNIVLDGYFQHYSFLLDRDHYKNSFDILGIDNDLHIADNEILINIRAGEICNGIWAYPLVPISFYKYLVERTGYHPVFMGQIDESYYVKKLKINFPYARFVSSGGALRDMVRLRAASRICIAISTFSWVNAWLSEALEIYYPILGLLHPNVMNGYARCDVNLLPVNDSRYKYYLFPIIKGEKEDRYFHRIKKIHPLFKEVPQDFARFLSKNKSLVERKKNVHYENVDEDWYISQYILSAWEISEGFYVDAQHHYNEIGKMRGYEPYKKVAIDHYDNIYTKISKFNHVTQSSVCESSHGLNVDDDAKNALSQAEYRDYAFHTNFEKNPWWIVQFEEEINLRALAIYNRCDDLHCSYRIFPLSVEISTDGDNFIEIAKIQENSENVSILRTSGLFFIDFKEAHKAKFLRLIIYKQHEALHLRKIDIYV</sequence>
<name>A0ABT1EPU6_9PROT</name>
<accession>A0ABT1EPU6</accession>
<dbReference type="InterPro" id="IPR008979">
    <property type="entry name" value="Galactose-bd-like_sf"/>
</dbReference>
<evidence type="ECO:0000313" key="3">
    <source>
        <dbReference type="Proteomes" id="UP001523543"/>
    </source>
</evidence>
<evidence type="ECO:0000313" key="2">
    <source>
        <dbReference type="EMBL" id="MCP1245396.1"/>
    </source>
</evidence>